<dbReference type="Gene3D" id="1.10.357.10">
    <property type="entry name" value="Tetracycline Repressor, domain 2"/>
    <property type="match status" value="1"/>
</dbReference>
<reference evidence="6 7" key="1">
    <citation type="submission" date="2019-03" db="EMBL/GenBank/DDBJ databases">
        <title>Genomic Encyclopedia of Type Strains, Phase IV (KMG-IV): sequencing the most valuable type-strain genomes for metagenomic binning, comparative biology and taxonomic classification.</title>
        <authorList>
            <person name="Goeker M."/>
        </authorList>
    </citation>
    <scope>NUCLEOTIDE SEQUENCE [LARGE SCALE GENOMIC DNA]</scope>
    <source>
        <strain evidence="6 7">DSM 25059</strain>
    </source>
</reference>
<evidence type="ECO:0000256" key="3">
    <source>
        <dbReference type="ARBA" id="ARBA00023163"/>
    </source>
</evidence>
<evidence type="ECO:0000256" key="1">
    <source>
        <dbReference type="ARBA" id="ARBA00023015"/>
    </source>
</evidence>
<dbReference type="InterPro" id="IPR050109">
    <property type="entry name" value="HTH-type_TetR-like_transc_reg"/>
</dbReference>
<organism evidence="6 7">
    <name type="scientific">Stakelama pacifica</name>
    <dbReference type="NCBI Taxonomy" id="517720"/>
    <lineage>
        <taxon>Bacteria</taxon>
        <taxon>Pseudomonadati</taxon>
        <taxon>Pseudomonadota</taxon>
        <taxon>Alphaproteobacteria</taxon>
        <taxon>Sphingomonadales</taxon>
        <taxon>Sphingomonadaceae</taxon>
        <taxon>Stakelama</taxon>
    </lineage>
</organism>
<evidence type="ECO:0000259" key="5">
    <source>
        <dbReference type="PROSITE" id="PS50977"/>
    </source>
</evidence>
<gene>
    <name evidence="6" type="ORF">EV664_102491</name>
</gene>
<dbReference type="InterPro" id="IPR025996">
    <property type="entry name" value="MT1864/Rv1816-like_C"/>
</dbReference>
<dbReference type="OrthoDB" id="7056813at2"/>
<dbReference type="Pfam" id="PF00440">
    <property type="entry name" value="TetR_N"/>
    <property type="match status" value="1"/>
</dbReference>
<keyword evidence="3" id="KW-0804">Transcription</keyword>
<evidence type="ECO:0000313" key="6">
    <source>
        <dbReference type="EMBL" id="TDN85780.1"/>
    </source>
</evidence>
<keyword evidence="1" id="KW-0805">Transcription regulation</keyword>
<protein>
    <submittedName>
        <fullName evidence="6">TetR family transcriptional regulator</fullName>
    </submittedName>
</protein>
<comment type="caution">
    <text evidence="6">The sequence shown here is derived from an EMBL/GenBank/DDBJ whole genome shotgun (WGS) entry which is preliminary data.</text>
</comment>
<sequence>MSTRNTLIQAAANLLDEGGEQAVTLRAVGHAAGVSHNAPYKHFTNRDALLAAVAAADLETLTTNFADIRGSEQAPKVKLLTAIGALIAFSRLRPSRYRLVFGAPTLAQKNPDLQACSSACLAEIMALVDECKCAKALPNAPTKSLASLLLAAMHGLVLLEAQGQLHAEKGLPTIEENMALMVSLFSR</sequence>
<dbReference type="PANTHER" id="PTHR30055">
    <property type="entry name" value="HTH-TYPE TRANSCRIPTIONAL REGULATOR RUTR"/>
    <property type="match status" value="1"/>
</dbReference>
<dbReference type="SUPFAM" id="SSF46689">
    <property type="entry name" value="Homeodomain-like"/>
    <property type="match status" value="1"/>
</dbReference>
<dbReference type="InterPro" id="IPR009057">
    <property type="entry name" value="Homeodomain-like_sf"/>
</dbReference>
<evidence type="ECO:0000256" key="4">
    <source>
        <dbReference type="PROSITE-ProRule" id="PRU00335"/>
    </source>
</evidence>
<dbReference type="InterPro" id="IPR001647">
    <property type="entry name" value="HTH_TetR"/>
</dbReference>
<dbReference type="AlphaFoldDB" id="A0A4R6FWT1"/>
<dbReference type="RefSeq" id="WP_133494660.1">
    <property type="nucleotide sequence ID" value="NZ_BMLU01000002.1"/>
</dbReference>
<feature type="DNA-binding region" description="H-T-H motif" evidence="4">
    <location>
        <begin position="24"/>
        <end position="43"/>
    </location>
</feature>
<dbReference type="Pfam" id="PF13305">
    <property type="entry name" value="TetR_C_33"/>
    <property type="match status" value="1"/>
</dbReference>
<evidence type="ECO:0000256" key="2">
    <source>
        <dbReference type="ARBA" id="ARBA00023125"/>
    </source>
</evidence>
<keyword evidence="2 4" id="KW-0238">DNA-binding</keyword>
<accession>A0A4R6FWT1</accession>
<keyword evidence="7" id="KW-1185">Reference proteome</keyword>
<proteinExistence type="predicted"/>
<feature type="domain" description="HTH tetR-type" evidence="5">
    <location>
        <begin position="1"/>
        <end position="61"/>
    </location>
</feature>
<name>A0A4R6FWT1_9SPHN</name>
<dbReference type="InterPro" id="IPR036271">
    <property type="entry name" value="Tet_transcr_reg_TetR-rel_C_sf"/>
</dbReference>
<dbReference type="PANTHER" id="PTHR30055:SF220">
    <property type="entry name" value="TETR-FAMILY REGULATORY PROTEIN"/>
    <property type="match status" value="1"/>
</dbReference>
<dbReference type="PROSITE" id="PS50977">
    <property type="entry name" value="HTH_TETR_2"/>
    <property type="match status" value="1"/>
</dbReference>
<evidence type="ECO:0000313" key="7">
    <source>
        <dbReference type="Proteomes" id="UP000295493"/>
    </source>
</evidence>
<dbReference type="EMBL" id="SNWD01000002">
    <property type="protein sequence ID" value="TDN85780.1"/>
    <property type="molecule type" value="Genomic_DNA"/>
</dbReference>
<dbReference type="GO" id="GO:0000976">
    <property type="term" value="F:transcription cis-regulatory region binding"/>
    <property type="evidence" value="ECO:0007669"/>
    <property type="project" value="TreeGrafter"/>
</dbReference>
<dbReference type="PRINTS" id="PR00455">
    <property type="entry name" value="HTHTETR"/>
</dbReference>
<dbReference type="Proteomes" id="UP000295493">
    <property type="component" value="Unassembled WGS sequence"/>
</dbReference>
<dbReference type="SUPFAM" id="SSF48498">
    <property type="entry name" value="Tetracyclin repressor-like, C-terminal domain"/>
    <property type="match status" value="1"/>
</dbReference>
<dbReference type="GO" id="GO:0003700">
    <property type="term" value="F:DNA-binding transcription factor activity"/>
    <property type="evidence" value="ECO:0007669"/>
    <property type="project" value="TreeGrafter"/>
</dbReference>